<evidence type="ECO:0000256" key="3">
    <source>
        <dbReference type="ARBA" id="ARBA00022884"/>
    </source>
</evidence>
<dbReference type="SUPFAM" id="SSF54928">
    <property type="entry name" value="RNA-binding domain, RBD"/>
    <property type="match status" value="1"/>
</dbReference>
<sequence length="537" mass="59527">MADLQQSGTSTPNFASLSLNLIDGTKIPCLGMGTSKVYWTEIQANYYIGKALDNGYRHFNLDGNKPHIAEALKKQLKRYDIMRDEVTISSVVKMIPRKCSYRSYSSALDQIEADLDRLGMYYIDLMLVDISSKTNNDKLDTWWVAETIKDFGYTRSLGSYNFSVDDIHRLRYRNIKCLPTVNQIQFNPISGHRIMDVMDYCNALGIKTQATNLFASDLSGSLLNHFEIKHIAICRKVAPSQIVNPRTMSEQLKNVSAMNKLYIGNLPMEADEAAVRQLFAEHNLTVADISVKRGGYAFVDFPDQSAADRAIDKLHGYSYCGLPLIVEPSVANKKIMNAPNLQSASATQLKETSTDSSTAGGGGPGGWRVLWPRAARCQATRGASGGPHSHARRRPPHPLTSLGDRARFADCRQTAVSTSDRTASLRYHHSAAPVAGARFSRSLTRVPTNRTPRKWMVTRPRAPRATHPPPTRTGERFQPGVHIPREHSHETENYVIGDAIAALTLSGHGEVEVHNHHPALSCTRAPLVTPPVTEVIR</sequence>
<dbReference type="Pfam" id="PF00248">
    <property type="entry name" value="Aldo_ket_red"/>
    <property type="match status" value="1"/>
</dbReference>
<dbReference type="EMBL" id="CAVLEF010000279">
    <property type="protein sequence ID" value="CAK1554903.1"/>
    <property type="molecule type" value="Genomic_DNA"/>
</dbReference>
<dbReference type="CDD" id="cd12358">
    <property type="entry name" value="RRM1_VICKZ"/>
    <property type="match status" value="1"/>
</dbReference>
<dbReference type="GO" id="GO:0003723">
    <property type="term" value="F:RNA binding"/>
    <property type="evidence" value="ECO:0007669"/>
    <property type="project" value="UniProtKB-UniRule"/>
</dbReference>
<evidence type="ECO:0000259" key="7">
    <source>
        <dbReference type="PROSITE" id="PS50102"/>
    </source>
</evidence>
<evidence type="ECO:0000256" key="6">
    <source>
        <dbReference type="SAM" id="MobiDB-lite"/>
    </source>
</evidence>
<dbReference type="InterPro" id="IPR023210">
    <property type="entry name" value="NADP_OxRdtase_dom"/>
</dbReference>
<evidence type="ECO:0000313" key="9">
    <source>
        <dbReference type="Proteomes" id="UP001497472"/>
    </source>
</evidence>
<keyword evidence="3 5" id="KW-0694">RNA-binding</keyword>
<evidence type="ECO:0000256" key="5">
    <source>
        <dbReference type="PROSITE-ProRule" id="PRU00176"/>
    </source>
</evidence>
<dbReference type="InterPro" id="IPR035979">
    <property type="entry name" value="RBD_domain_sf"/>
</dbReference>
<feature type="domain" description="RRM" evidence="7">
    <location>
        <begin position="259"/>
        <end position="331"/>
    </location>
</feature>
<dbReference type="InterPro" id="IPR036812">
    <property type="entry name" value="NAD(P)_OxRdtase_dom_sf"/>
</dbReference>
<comment type="similarity">
    <text evidence="1">Belongs to the aldo/keto reductase family.</text>
</comment>
<reference evidence="8 9" key="1">
    <citation type="submission" date="2023-11" db="EMBL/GenBank/DDBJ databases">
        <authorList>
            <person name="Okamura Y."/>
        </authorList>
    </citation>
    <scope>NUCLEOTIDE SEQUENCE [LARGE SCALE GENOMIC DNA]</scope>
</reference>
<protein>
    <recommendedName>
        <fullName evidence="7">RRM domain-containing protein</fullName>
    </recommendedName>
</protein>
<dbReference type="InterPro" id="IPR020471">
    <property type="entry name" value="AKR"/>
</dbReference>
<organism evidence="8 9">
    <name type="scientific">Leptosia nina</name>
    <dbReference type="NCBI Taxonomy" id="320188"/>
    <lineage>
        <taxon>Eukaryota</taxon>
        <taxon>Metazoa</taxon>
        <taxon>Ecdysozoa</taxon>
        <taxon>Arthropoda</taxon>
        <taxon>Hexapoda</taxon>
        <taxon>Insecta</taxon>
        <taxon>Pterygota</taxon>
        <taxon>Neoptera</taxon>
        <taxon>Endopterygota</taxon>
        <taxon>Lepidoptera</taxon>
        <taxon>Glossata</taxon>
        <taxon>Ditrysia</taxon>
        <taxon>Papilionoidea</taxon>
        <taxon>Pieridae</taxon>
        <taxon>Pierinae</taxon>
        <taxon>Leptosia</taxon>
    </lineage>
</organism>
<comment type="caution">
    <text evidence="8">The sequence shown here is derived from an EMBL/GenBank/DDBJ whole genome shotgun (WGS) entry which is preliminary data.</text>
</comment>
<gene>
    <name evidence="8" type="ORF">LNINA_LOCUS13758</name>
</gene>
<dbReference type="PANTHER" id="PTHR43827">
    <property type="entry name" value="2,5-DIKETO-D-GLUCONIC ACID REDUCTASE"/>
    <property type="match status" value="1"/>
</dbReference>
<keyword evidence="9" id="KW-1185">Reference proteome</keyword>
<dbReference type="PROSITE" id="PS50102">
    <property type="entry name" value="RRM"/>
    <property type="match status" value="1"/>
</dbReference>
<keyword evidence="2" id="KW-0521">NADP</keyword>
<feature type="compositionally biased region" description="Polar residues" evidence="6">
    <location>
        <begin position="346"/>
        <end position="358"/>
    </location>
</feature>
<feature type="region of interest" description="Disordered" evidence="6">
    <location>
        <begin position="346"/>
        <end position="365"/>
    </location>
</feature>
<feature type="region of interest" description="Disordered" evidence="6">
    <location>
        <begin position="459"/>
        <end position="478"/>
    </location>
</feature>
<dbReference type="Proteomes" id="UP001497472">
    <property type="component" value="Unassembled WGS sequence"/>
</dbReference>
<evidence type="ECO:0000256" key="4">
    <source>
        <dbReference type="ARBA" id="ARBA00023002"/>
    </source>
</evidence>
<dbReference type="SUPFAM" id="SSF51430">
    <property type="entry name" value="NAD(P)-linked oxidoreductase"/>
    <property type="match status" value="1"/>
</dbReference>
<dbReference type="AlphaFoldDB" id="A0AAV1K2N8"/>
<name>A0AAV1K2N8_9NEOP</name>
<evidence type="ECO:0000313" key="8">
    <source>
        <dbReference type="EMBL" id="CAK1554903.1"/>
    </source>
</evidence>
<dbReference type="PANTHER" id="PTHR43827:SF3">
    <property type="entry name" value="NADP-DEPENDENT OXIDOREDUCTASE DOMAIN-CONTAINING PROTEIN"/>
    <property type="match status" value="1"/>
</dbReference>
<dbReference type="SMART" id="SM00360">
    <property type="entry name" value="RRM"/>
    <property type="match status" value="1"/>
</dbReference>
<dbReference type="Gene3D" id="3.20.20.100">
    <property type="entry name" value="NADP-dependent oxidoreductase domain"/>
    <property type="match status" value="1"/>
</dbReference>
<accession>A0AAV1K2N8</accession>
<keyword evidence="4" id="KW-0560">Oxidoreductase</keyword>
<evidence type="ECO:0000256" key="1">
    <source>
        <dbReference type="ARBA" id="ARBA00007905"/>
    </source>
</evidence>
<dbReference type="InterPro" id="IPR000504">
    <property type="entry name" value="RRM_dom"/>
</dbReference>
<proteinExistence type="inferred from homology"/>
<dbReference type="GO" id="GO:0016616">
    <property type="term" value="F:oxidoreductase activity, acting on the CH-OH group of donors, NAD or NADP as acceptor"/>
    <property type="evidence" value="ECO:0007669"/>
    <property type="project" value="UniProtKB-ARBA"/>
</dbReference>
<evidence type="ECO:0000256" key="2">
    <source>
        <dbReference type="ARBA" id="ARBA00022857"/>
    </source>
</evidence>
<feature type="region of interest" description="Disordered" evidence="6">
    <location>
        <begin position="378"/>
        <end position="405"/>
    </location>
</feature>